<evidence type="ECO:0000259" key="13">
    <source>
        <dbReference type="PROSITE" id="PS52039"/>
    </source>
</evidence>
<dbReference type="SMART" id="SM00437">
    <property type="entry name" value="TOP1Ac"/>
    <property type="match status" value="1"/>
</dbReference>
<evidence type="ECO:0000256" key="6">
    <source>
        <dbReference type="ARBA" id="ARBA00023125"/>
    </source>
</evidence>
<geneLocation type="plasmid" evidence="14">
    <name>pHNBF16</name>
</geneLocation>
<dbReference type="PANTHER" id="PTHR11390">
    <property type="entry name" value="PROKARYOTIC DNA TOPOISOMERASE"/>
    <property type="match status" value="1"/>
</dbReference>
<feature type="domain" description="Toprim" evidence="12">
    <location>
        <begin position="1"/>
        <end position="137"/>
    </location>
</feature>
<protein>
    <recommendedName>
        <fullName evidence="3">DNA topoisomerase</fullName>
        <ecNumber evidence="3">5.6.2.1</ecNumber>
    </recommendedName>
    <alternativeName>
        <fullName evidence="11">Omega-protein</fullName>
    </alternativeName>
    <alternativeName>
        <fullName evidence="10">Relaxing enzyme</fullName>
    </alternativeName>
    <alternativeName>
        <fullName evidence="8">Swivelase</fullName>
    </alternativeName>
    <alternativeName>
        <fullName evidence="9">Untwisting enzyme</fullName>
    </alternativeName>
</protein>
<evidence type="ECO:0000256" key="5">
    <source>
        <dbReference type="ARBA" id="ARBA00023029"/>
    </source>
</evidence>
<sequence>MRLFIAEKPSVAGDIASALDGNFTRKDGYYESDNDVVTWCIGHILESVPPEDYNPVYKQWSLSTLPLKMFPLKYQKKATTAKQADIVISLLKRADIKTVIHAGDPDDEGQLLVEEVLEYAGNQKPVQRLLINDNTLPAIKKALQNIRDNRQYRGLYYKALARSAGDAIYGFSMTRAYTIPAQEKGYKGVLSVGRVQTPVLGLIVTRFRENRDHKSSFYYNLHGQFTSGAATSNFSARWRPSEYAPLDEKRRLIDKIYANGLANALKGKDAHVLAAATDHKETAAPLPFNLARLQQHMNRTRKMSAQKTLDVTQSLREKHRAITYNRSDCSYLSEEQFAEAPAILRALEKTHPQPLDIDASRKSKAFNTANVTAHTAIIPTVKVPELASLTEDEKAVYLAIADYFIAQFLPKKIYQEASAEIRCGDESFTARATRQTNPGFTVLLSDAEDENEEANEVSQSDFDSLTKLKPGTALVCTEIQVDEVKTKPPALFTEAGLIAALVRVADFVTDPEIKKLLKEKDKDKKNEHGGIGTPATRSGIIETLKRRNFITTEKGKLIPTPAGIALIDALPPVATRPDMTALWSEKQNQIENGELSVEAFIDSLYSDLSTLVEKTDIEGLKIEPASQTGKLERLSAVCPSCGSEIAVTPKRYSCSGCSFGIWNEVAGKKLTLNQVSKLINDGKTGNIRGFKSKAGKSFDTYLVLKDKKTGQIGFGFNEK</sequence>
<dbReference type="PROSITE" id="PS50880">
    <property type="entry name" value="TOPRIM"/>
    <property type="match status" value="1"/>
</dbReference>
<dbReference type="InterPro" id="IPR034144">
    <property type="entry name" value="TOPRIM_TopoIII"/>
</dbReference>
<keyword evidence="4" id="KW-0479">Metal-binding</keyword>
<dbReference type="AlphaFoldDB" id="A0A3G4RJD6"/>
<dbReference type="SMART" id="SM00436">
    <property type="entry name" value="TOP1Bc"/>
    <property type="match status" value="1"/>
</dbReference>
<dbReference type="InterPro" id="IPR025589">
    <property type="entry name" value="Toprim_C_rpt"/>
</dbReference>
<dbReference type="EMBL" id="MK079571">
    <property type="protein sequence ID" value="AYU65768.1"/>
    <property type="molecule type" value="Genomic_DNA"/>
</dbReference>
<evidence type="ECO:0000256" key="2">
    <source>
        <dbReference type="ARBA" id="ARBA00009446"/>
    </source>
</evidence>
<reference evidence="14" key="1">
    <citation type="submission" date="2018-10" db="EMBL/GenBank/DDBJ databases">
        <title>Complete sequence of plasmid pHNBF16.</title>
        <authorList>
            <person name="Liu J.H."/>
            <person name="Huang X."/>
            <person name="Luo J."/>
        </authorList>
    </citation>
    <scope>NUCLEOTIDE SEQUENCE</scope>
    <source>
        <strain evidence="14">6BF16CTX</strain>
        <plasmid evidence="14">pHNBF16</plasmid>
    </source>
</reference>
<name>A0A3G4RJD6_KLEPN</name>
<keyword evidence="6" id="KW-0238">DNA-binding</keyword>
<dbReference type="PROSITE" id="PS52039">
    <property type="entry name" value="TOPO_IA_2"/>
    <property type="match status" value="1"/>
</dbReference>
<dbReference type="GO" id="GO:0006265">
    <property type="term" value="P:DNA topological change"/>
    <property type="evidence" value="ECO:0007669"/>
    <property type="project" value="InterPro"/>
</dbReference>
<dbReference type="InterPro" id="IPR013824">
    <property type="entry name" value="Topo_IA_cen_sub1"/>
</dbReference>
<evidence type="ECO:0000259" key="12">
    <source>
        <dbReference type="PROSITE" id="PS50880"/>
    </source>
</evidence>
<dbReference type="InterPro" id="IPR013825">
    <property type="entry name" value="Topo_IA_cen_sub2"/>
</dbReference>
<comment type="similarity">
    <text evidence="2">Belongs to the type IA topoisomerase family.</text>
</comment>
<organism evidence="14">
    <name type="scientific">Klebsiella pneumoniae</name>
    <dbReference type="NCBI Taxonomy" id="573"/>
    <lineage>
        <taxon>Bacteria</taxon>
        <taxon>Pseudomonadati</taxon>
        <taxon>Pseudomonadota</taxon>
        <taxon>Gammaproteobacteria</taxon>
        <taxon>Enterobacterales</taxon>
        <taxon>Enterobacteriaceae</taxon>
        <taxon>Klebsiella/Raoultella group</taxon>
        <taxon>Klebsiella</taxon>
        <taxon>Klebsiella pneumoniae complex</taxon>
    </lineage>
</organism>
<dbReference type="RefSeq" id="WP_087653607.1">
    <property type="nucleotide sequence ID" value="NZ_JAJHGW010000044.1"/>
</dbReference>
<evidence type="ECO:0000313" key="14">
    <source>
        <dbReference type="EMBL" id="AYU65768.1"/>
    </source>
</evidence>
<dbReference type="GO" id="GO:0003917">
    <property type="term" value="F:DNA topoisomerase type I (single strand cut, ATP-independent) activity"/>
    <property type="evidence" value="ECO:0007669"/>
    <property type="project" value="UniProtKB-EC"/>
</dbReference>
<evidence type="ECO:0000256" key="7">
    <source>
        <dbReference type="ARBA" id="ARBA00023235"/>
    </source>
</evidence>
<dbReference type="InterPro" id="IPR003601">
    <property type="entry name" value="Topo_IA_2"/>
</dbReference>
<dbReference type="GO" id="GO:0006310">
    <property type="term" value="P:DNA recombination"/>
    <property type="evidence" value="ECO:0007669"/>
    <property type="project" value="TreeGrafter"/>
</dbReference>
<dbReference type="GO" id="GO:0046872">
    <property type="term" value="F:metal ion binding"/>
    <property type="evidence" value="ECO:0007669"/>
    <property type="project" value="UniProtKB-KW"/>
</dbReference>
<dbReference type="InterPro" id="IPR000380">
    <property type="entry name" value="Topo_IA"/>
</dbReference>
<accession>A0A3G4RJD6</accession>
<dbReference type="Pfam" id="PF13342">
    <property type="entry name" value="Toprim_Crpt"/>
    <property type="match status" value="1"/>
</dbReference>
<dbReference type="InterPro" id="IPR013497">
    <property type="entry name" value="Topo_IA_cen"/>
</dbReference>
<evidence type="ECO:0000256" key="1">
    <source>
        <dbReference type="ARBA" id="ARBA00000213"/>
    </source>
</evidence>
<dbReference type="PANTHER" id="PTHR11390:SF21">
    <property type="entry name" value="DNA TOPOISOMERASE 3-ALPHA"/>
    <property type="match status" value="1"/>
</dbReference>
<dbReference type="Gene3D" id="3.40.50.140">
    <property type="match status" value="1"/>
</dbReference>
<dbReference type="Gene3D" id="1.10.460.10">
    <property type="entry name" value="Topoisomerase I, domain 2"/>
    <property type="match status" value="1"/>
</dbReference>
<dbReference type="PRINTS" id="PR00417">
    <property type="entry name" value="PRTPISMRASEI"/>
</dbReference>
<keyword evidence="7 14" id="KW-0413">Isomerase</keyword>
<dbReference type="Pfam" id="PF01131">
    <property type="entry name" value="Topoisom_bac"/>
    <property type="match status" value="1"/>
</dbReference>
<comment type="catalytic activity">
    <reaction evidence="1">
        <text>ATP-independent breakage of single-stranded DNA, followed by passage and rejoining.</text>
        <dbReference type="EC" id="5.6.2.1"/>
    </reaction>
</comment>
<dbReference type="Gene3D" id="1.10.290.10">
    <property type="entry name" value="Topoisomerase I, domain 4"/>
    <property type="match status" value="1"/>
</dbReference>
<dbReference type="Pfam" id="PF01751">
    <property type="entry name" value="Toprim"/>
    <property type="match status" value="1"/>
</dbReference>
<dbReference type="SMART" id="SM00493">
    <property type="entry name" value="TOPRIM"/>
    <property type="match status" value="1"/>
</dbReference>
<feature type="domain" description="Topo IA-type catalytic" evidence="13">
    <location>
        <begin position="152"/>
        <end position="612"/>
    </location>
</feature>
<evidence type="ECO:0000256" key="3">
    <source>
        <dbReference type="ARBA" id="ARBA00012891"/>
    </source>
</evidence>
<dbReference type="CDD" id="cd03362">
    <property type="entry name" value="TOPRIM_TopoIA_TopoIII"/>
    <property type="match status" value="1"/>
</dbReference>
<evidence type="ECO:0000256" key="4">
    <source>
        <dbReference type="ARBA" id="ARBA00022723"/>
    </source>
</evidence>
<dbReference type="SUPFAM" id="SSF56712">
    <property type="entry name" value="Prokaryotic type I DNA topoisomerase"/>
    <property type="match status" value="1"/>
</dbReference>
<dbReference type="GO" id="GO:0043597">
    <property type="term" value="C:cytoplasmic replication fork"/>
    <property type="evidence" value="ECO:0007669"/>
    <property type="project" value="TreeGrafter"/>
</dbReference>
<dbReference type="NCBIfam" id="TIGR01056">
    <property type="entry name" value="topB"/>
    <property type="match status" value="1"/>
</dbReference>
<evidence type="ECO:0000256" key="9">
    <source>
        <dbReference type="ARBA" id="ARBA00031985"/>
    </source>
</evidence>
<dbReference type="InterPro" id="IPR023405">
    <property type="entry name" value="Topo_IA_core_domain"/>
</dbReference>
<dbReference type="Gene3D" id="2.70.20.10">
    <property type="entry name" value="Topoisomerase I, domain 3"/>
    <property type="match status" value="1"/>
</dbReference>
<keyword evidence="5" id="KW-0799">Topoisomerase</keyword>
<evidence type="ECO:0000256" key="8">
    <source>
        <dbReference type="ARBA" id="ARBA00030003"/>
    </source>
</evidence>
<dbReference type="InterPro" id="IPR013826">
    <property type="entry name" value="Topo_IA_cen_sub3"/>
</dbReference>
<dbReference type="InterPro" id="IPR005738">
    <property type="entry name" value="TopoIII"/>
</dbReference>
<proteinExistence type="inferred from homology"/>
<evidence type="ECO:0000256" key="10">
    <source>
        <dbReference type="ARBA" id="ARBA00032235"/>
    </source>
</evidence>
<keyword evidence="14" id="KW-0614">Plasmid</keyword>
<dbReference type="InterPro" id="IPR003602">
    <property type="entry name" value="Topo_IA_DNA-bd_dom"/>
</dbReference>
<dbReference type="GO" id="GO:0006281">
    <property type="term" value="P:DNA repair"/>
    <property type="evidence" value="ECO:0007669"/>
    <property type="project" value="TreeGrafter"/>
</dbReference>
<dbReference type="EC" id="5.6.2.1" evidence="3"/>
<evidence type="ECO:0000256" key="11">
    <source>
        <dbReference type="ARBA" id="ARBA00032877"/>
    </source>
</evidence>
<dbReference type="GO" id="GO:0003677">
    <property type="term" value="F:DNA binding"/>
    <property type="evidence" value="ECO:0007669"/>
    <property type="project" value="UniProtKB-KW"/>
</dbReference>
<dbReference type="NCBIfam" id="NF005829">
    <property type="entry name" value="PRK07726.1"/>
    <property type="match status" value="1"/>
</dbReference>
<dbReference type="InterPro" id="IPR006171">
    <property type="entry name" value="TOPRIM_dom"/>
</dbReference>